<dbReference type="PANTHER" id="PTHR30399">
    <property type="entry name" value="UNCHARACTERIZED PROTEIN YGJP"/>
    <property type="match status" value="1"/>
</dbReference>
<dbReference type="Gene3D" id="3.30.2010.10">
    <property type="entry name" value="Metalloproteases ('zincins'), catalytic domain"/>
    <property type="match status" value="1"/>
</dbReference>
<feature type="domain" description="YgjP-like metallopeptidase" evidence="1">
    <location>
        <begin position="85"/>
        <end position="183"/>
    </location>
</feature>
<accession>A0A1G2SER9</accession>
<gene>
    <name evidence="2" type="ORF">A2937_00215</name>
</gene>
<proteinExistence type="predicted"/>
<dbReference type="Proteomes" id="UP000177987">
    <property type="component" value="Unassembled WGS sequence"/>
</dbReference>
<dbReference type="InterPro" id="IPR053136">
    <property type="entry name" value="UTP_pyrophosphatase-like"/>
</dbReference>
<sequence>MKKEIELHQKRVEYTLKVSKRARRMRLAIYGNGDFVVTTPQFVGLDTIEQFIVRKSQWVIDKIEYFKKFSGRILLKNTKQEFALHKESARVLAIERMAHFNEVYQLSWGKVTIRNQKTRWGSCSKKGNINFNYKIALLPAHISDYIIVHELCHLKEFNHSRKFWSLVEQAIPNHRALHSELKKARVGFF</sequence>
<dbReference type="AlphaFoldDB" id="A0A1G2SER9"/>
<evidence type="ECO:0000313" key="2">
    <source>
        <dbReference type="EMBL" id="OHA83520.1"/>
    </source>
</evidence>
<dbReference type="CDD" id="cd07344">
    <property type="entry name" value="M48_yhfN_like"/>
    <property type="match status" value="1"/>
</dbReference>
<organism evidence="2 3">
    <name type="scientific">Candidatus Yonathbacteria bacterium RIFCSPLOWO2_01_FULL_47_33b</name>
    <dbReference type="NCBI Taxonomy" id="1802727"/>
    <lineage>
        <taxon>Bacteria</taxon>
        <taxon>Candidatus Yonathiibacteriota</taxon>
    </lineage>
</organism>
<dbReference type="PANTHER" id="PTHR30399:SF1">
    <property type="entry name" value="UTP PYROPHOSPHATASE"/>
    <property type="match status" value="1"/>
</dbReference>
<dbReference type="STRING" id="1802727.A2937_00215"/>
<dbReference type="InterPro" id="IPR002725">
    <property type="entry name" value="YgjP-like_metallopeptidase"/>
</dbReference>
<evidence type="ECO:0000313" key="3">
    <source>
        <dbReference type="Proteomes" id="UP000177987"/>
    </source>
</evidence>
<dbReference type="EMBL" id="MHUW01000016">
    <property type="protein sequence ID" value="OHA83520.1"/>
    <property type="molecule type" value="Genomic_DNA"/>
</dbReference>
<evidence type="ECO:0000259" key="1">
    <source>
        <dbReference type="Pfam" id="PF01863"/>
    </source>
</evidence>
<name>A0A1G2SER9_9BACT</name>
<dbReference type="Pfam" id="PF01863">
    <property type="entry name" value="YgjP-like"/>
    <property type="match status" value="1"/>
</dbReference>
<reference evidence="2 3" key="1">
    <citation type="journal article" date="2016" name="Nat. Commun.">
        <title>Thousands of microbial genomes shed light on interconnected biogeochemical processes in an aquifer system.</title>
        <authorList>
            <person name="Anantharaman K."/>
            <person name="Brown C.T."/>
            <person name="Hug L.A."/>
            <person name="Sharon I."/>
            <person name="Castelle C.J."/>
            <person name="Probst A.J."/>
            <person name="Thomas B.C."/>
            <person name="Singh A."/>
            <person name="Wilkins M.J."/>
            <person name="Karaoz U."/>
            <person name="Brodie E.L."/>
            <person name="Williams K.H."/>
            <person name="Hubbard S.S."/>
            <person name="Banfield J.F."/>
        </authorList>
    </citation>
    <scope>NUCLEOTIDE SEQUENCE [LARGE SCALE GENOMIC DNA]</scope>
</reference>
<protein>
    <recommendedName>
        <fullName evidence="1">YgjP-like metallopeptidase domain-containing protein</fullName>
    </recommendedName>
</protein>
<comment type="caution">
    <text evidence="2">The sequence shown here is derived from an EMBL/GenBank/DDBJ whole genome shotgun (WGS) entry which is preliminary data.</text>
</comment>